<evidence type="ECO:0000256" key="7">
    <source>
        <dbReference type="ARBA" id="ARBA00023277"/>
    </source>
</evidence>
<dbReference type="InterPro" id="IPR008183">
    <property type="entry name" value="Aldose_1/G6P_1-epimerase"/>
</dbReference>
<dbReference type="InterPro" id="IPR047215">
    <property type="entry name" value="Galactose_mutarotase-like"/>
</dbReference>
<protein>
    <recommendedName>
        <fullName evidence="5 8">Aldose 1-epimerase</fullName>
        <ecNumber evidence="4 8">5.1.3.3</ecNumber>
    </recommendedName>
</protein>
<dbReference type="PROSITE" id="PS00545">
    <property type="entry name" value="ALDOSE_1_EPIMERASE"/>
    <property type="match status" value="1"/>
</dbReference>
<evidence type="ECO:0000256" key="2">
    <source>
        <dbReference type="ARBA" id="ARBA00005028"/>
    </source>
</evidence>
<dbReference type="GO" id="GO:0030246">
    <property type="term" value="F:carbohydrate binding"/>
    <property type="evidence" value="ECO:0007669"/>
    <property type="project" value="InterPro"/>
</dbReference>
<dbReference type="Gene3D" id="2.70.98.10">
    <property type="match status" value="1"/>
</dbReference>
<proteinExistence type="inferred from homology"/>
<comment type="catalytic activity">
    <reaction evidence="1 8">
        <text>alpha-D-glucose = beta-D-glucose</text>
        <dbReference type="Rhea" id="RHEA:10264"/>
        <dbReference type="ChEBI" id="CHEBI:15903"/>
        <dbReference type="ChEBI" id="CHEBI:17925"/>
        <dbReference type="EC" id="5.1.3.3"/>
    </reaction>
</comment>
<keyword evidence="7 8" id="KW-0119">Carbohydrate metabolism</keyword>
<dbReference type="UniPathway" id="UPA00242"/>
<dbReference type="GO" id="GO:0004034">
    <property type="term" value="F:aldose 1-epimerase activity"/>
    <property type="evidence" value="ECO:0007669"/>
    <property type="project" value="UniProtKB-EC"/>
</dbReference>
<evidence type="ECO:0000256" key="8">
    <source>
        <dbReference type="PIRNR" id="PIRNR005096"/>
    </source>
</evidence>
<keyword evidence="6 8" id="KW-0413">Isomerase</keyword>
<dbReference type="GO" id="GO:0033499">
    <property type="term" value="P:galactose catabolic process via UDP-galactose, Leloir pathway"/>
    <property type="evidence" value="ECO:0007669"/>
    <property type="project" value="TreeGrafter"/>
</dbReference>
<gene>
    <name evidence="13" type="ORF">IP91_01979</name>
</gene>
<feature type="binding site" evidence="11">
    <location>
        <begin position="204"/>
        <end position="206"/>
    </location>
    <ligand>
        <name>beta-D-galactose</name>
        <dbReference type="ChEBI" id="CHEBI:27667"/>
    </ligand>
</feature>
<keyword evidence="12" id="KW-0732">Signal</keyword>
<comment type="similarity">
    <text evidence="3 8">Belongs to the aldose epimerase family.</text>
</comment>
<name>A0A562RAU9_9BURK</name>
<dbReference type="GO" id="GO:0006006">
    <property type="term" value="P:glucose metabolic process"/>
    <property type="evidence" value="ECO:0007669"/>
    <property type="project" value="TreeGrafter"/>
</dbReference>
<feature type="active site" description="Proton acceptor" evidence="9">
    <location>
        <position position="338"/>
    </location>
</feature>
<feature type="binding site" evidence="10">
    <location>
        <position position="276"/>
    </location>
    <ligand>
        <name>beta-D-galactose</name>
        <dbReference type="ChEBI" id="CHEBI:27667"/>
    </ligand>
</feature>
<evidence type="ECO:0000256" key="11">
    <source>
        <dbReference type="PIRSR" id="PIRSR005096-3"/>
    </source>
</evidence>
<dbReference type="PANTHER" id="PTHR10091:SF49">
    <property type="entry name" value="ALDOSE 1-EPIMERASE"/>
    <property type="match status" value="1"/>
</dbReference>
<feature type="chain" id="PRO_5021878461" description="Aldose 1-epimerase" evidence="12">
    <location>
        <begin position="18"/>
        <end position="387"/>
    </location>
</feature>
<evidence type="ECO:0000256" key="5">
    <source>
        <dbReference type="ARBA" id="ARBA00014165"/>
    </source>
</evidence>
<dbReference type="EC" id="5.1.3.3" evidence="4 8"/>
<evidence type="ECO:0000256" key="1">
    <source>
        <dbReference type="ARBA" id="ARBA00001614"/>
    </source>
</evidence>
<evidence type="ECO:0000313" key="13">
    <source>
        <dbReference type="EMBL" id="TWI66168.1"/>
    </source>
</evidence>
<dbReference type="Proteomes" id="UP000318431">
    <property type="component" value="Unassembled WGS sequence"/>
</dbReference>
<dbReference type="AlphaFoldDB" id="A0A562RAU9"/>
<dbReference type="InterPro" id="IPR015443">
    <property type="entry name" value="Aldose_1-epimerase"/>
</dbReference>
<dbReference type="InterPro" id="IPR018052">
    <property type="entry name" value="Ald1_epimerase_CS"/>
</dbReference>
<accession>A0A562RAU9</accession>
<keyword evidence="14" id="KW-1185">Reference proteome</keyword>
<dbReference type="CDD" id="cd09019">
    <property type="entry name" value="galactose_mutarotase_like"/>
    <property type="match status" value="1"/>
</dbReference>
<dbReference type="RefSeq" id="WP_145648821.1">
    <property type="nucleotide sequence ID" value="NZ_VLLB01000003.1"/>
</dbReference>
<sequence>MRSSITMAALAAVLAGAATEGGCTGIAVRPLGTLASGQAVEGVTLTNDRGMTLSYMDYGATITGATVADRNGRRDNVMLHLPDLAAYERSKTKYAAVIGRYAGRIGNARYTLDGKTVELIPNAKGLTIHGGPDGYEKRVWQRRDFTDKASLGSVYTLVSPDGDQRFPGTVTIEVTYRLQRASDEFSMEYAVRTDAPTVVNLTNHGYFNLSGAGSGGLASHRFCIAASRYAVTDENRVPTGALAPVAGTVLDLRRPTVIAPLLTRPSPLLGDPPGFDHSYLFDQPGSRVAVIDDSVSGRRLEIVSSAPSAQFYTGNGFNGSERGTSGKPYDKYDGFAFETQYLPDSPNHPDFPSTAVYPGQVQRTMTSFRFSTVPRDGSGGACMPSVR</sequence>
<dbReference type="InterPro" id="IPR011013">
    <property type="entry name" value="Gal_mutarotase_sf_dom"/>
</dbReference>
<dbReference type="OrthoDB" id="9779408at2"/>
<dbReference type="Pfam" id="PF01263">
    <property type="entry name" value="Aldose_epim"/>
    <property type="match status" value="1"/>
</dbReference>
<evidence type="ECO:0000256" key="6">
    <source>
        <dbReference type="ARBA" id="ARBA00023235"/>
    </source>
</evidence>
<evidence type="ECO:0000313" key="14">
    <source>
        <dbReference type="Proteomes" id="UP000318431"/>
    </source>
</evidence>
<organism evidence="13 14">
    <name type="scientific">Pseudoduganella lurida</name>
    <dbReference type="NCBI Taxonomy" id="1036180"/>
    <lineage>
        <taxon>Bacteria</taxon>
        <taxon>Pseudomonadati</taxon>
        <taxon>Pseudomonadota</taxon>
        <taxon>Betaproteobacteria</taxon>
        <taxon>Burkholderiales</taxon>
        <taxon>Oxalobacteraceae</taxon>
        <taxon>Telluria group</taxon>
        <taxon>Pseudoduganella</taxon>
    </lineage>
</organism>
<evidence type="ECO:0000256" key="9">
    <source>
        <dbReference type="PIRSR" id="PIRSR005096-1"/>
    </source>
</evidence>
<dbReference type="PIRSF" id="PIRSF005096">
    <property type="entry name" value="GALM"/>
    <property type="match status" value="1"/>
</dbReference>
<dbReference type="InterPro" id="IPR014718">
    <property type="entry name" value="GH-type_carb-bd"/>
</dbReference>
<comment type="caution">
    <text evidence="13">The sequence shown here is derived from an EMBL/GenBank/DDBJ whole genome shotgun (WGS) entry which is preliminary data.</text>
</comment>
<dbReference type="EMBL" id="VLLB01000003">
    <property type="protein sequence ID" value="TWI66168.1"/>
    <property type="molecule type" value="Genomic_DNA"/>
</dbReference>
<dbReference type="PANTHER" id="PTHR10091">
    <property type="entry name" value="ALDOSE-1-EPIMERASE"/>
    <property type="match status" value="1"/>
</dbReference>
<dbReference type="NCBIfam" id="NF008277">
    <property type="entry name" value="PRK11055.1"/>
    <property type="match status" value="1"/>
</dbReference>
<comment type="pathway">
    <text evidence="2 8">Carbohydrate metabolism; hexose metabolism.</text>
</comment>
<evidence type="ECO:0000256" key="4">
    <source>
        <dbReference type="ARBA" id="ARBA00013185"/>
    </source>
</evidence>
<dbReference type="SUPFAM" id="SSF74650">
    <property type="entry name" value="Galactose mutarotase-like"/>
    <property type="match status" value="1"/>
</dbReference>
<evidence type="ECO:0000256" key="12">
    <source>
        <dbReference type="SAM" id="SignalP"/>
    </source>
</evidence>
<evidence type="ECO:0000256" key="10">
    <source>
        <dbReference type="PIRSR" id="PIRSR005096-2"/>
    </source>
</evidence>
<feature type="active site" description="Proton donor" evidence="9">
    <location>
        <position position="204"/>
    </location>
</feature>
<evidence type="ECO:0000256" key="3">
    <source>
        <dbReference type="ARBA" id="ARBA00006206"/>
    </source>
</evidence>
<reference evidence="13 14" key="1">
    <citation type="journal article" date="2015" name="Stand. Genomic Sci.">
        <title>Genomic Encyclopedia of Bacterial and Archaeal Type Strains, Phase III: the genomes of soil and plant-associated and newly described type strains.</title>
        <authorList>
            <person name="Whitman W.B."/>
            <person name="Woyke T."/>
            <person name="Klenk H.P."/>
            <person name="Zhou Y."/>
            <person name="Lilburn T.G."/>
            <person name="Beck B.J."/>
            <person name="De Vos P."/>
            <person name="Vandamme P."/>
            <person name="Eisen J.A."/>
            <person name="Garrity G."/>
            <person name="Hugenholtz P."/>
            <person name="Kyrpides N.C."/>
        </authorList>
    </citation>
    <scope>NUCLEOTIDE SEQUENCE [LARGE SCALE GENOMIC DNA]</scope>
    <source>
        <strain evidence="13 14">CGMCC 1.10822</strain>
    </source>
</reference>
<feature type="signal peptide" evidence="12">
    <location>
        <begin position="1"/>
        <end position="17"/>
    </location>
</feature>